<dbReference type="GeneID" id="5032585"/>
<sequence>MHYYNQSQERKWVVVIQILLTYALHIEIQIPQFDFAHPLYYGYLICRNKVKLWLMCVNLLFIAFYCIIRLFYELEQQVIWTVIHYTSTYAIFIIFNLQLQKEDNQKAASQLVEIFSNTERYRWKESSCQENFQENYARHLCFNQIREGVILFEQGYEKQPTFINKSAKKMFQFTDETQLQQIFQNYVKIDKMEPKRSMQSIKSFGVDRQNSIFHQLSGSLSQHSRQQSAYKPQQREVSFSQLLDKAWNNPNKEKHLFYLQQCKQSSQSQYSPIFEVNVYINSQFRRIMTLVCRDLSYKQYIQQLQCHSNYNSKMISFVSHEFRAPLGCMITMLEYVAKDLNNAYIQASIENSKYLLNLCNDLLDLAQIKANKFQLKIEKFNLKKLCQECFQMFNLQAEKKNLKLILQYSTQCPIIIESDQGRIKQIVINLLGNAFKFTQEGQILINIEALQETVIEITIQDTGIGIQEQDKEILMMAFGKINSEESKKLNAQGVGLGLLISNKIALLLGNGLKFESTYHKGSNFSFTINLPERESYQSDILKQLCNKQQVLKDSEFLENLNEVEESSKEIQIILSQPKKSLVQVVECCTKILIVDDTQFNIDTLQILLSKIGIHQVDYSINGYKAIEKIKQKEKCSRCESRMYKLIFMDLEMLGINGINASKLIFAYCEENSIQLPIIVACSGHQKEIEFPKCQQIGMKFYLEKPVQIKALQGIIDHYRNSL</sequence>
<dbReference type="EMBL" id="CT868330">
    <property type="protein sequence ID" value="CAK79404.1"/>
    <property type="molecule type" value="Genomic_DNA"/>
</dbReference>
<feature type="domain" description="Response regulatory" evidence="5">
    <location>
        <begin position="590"/>
        <end position="719"/>
    </location>
</feature>
<evidence type="ECO:0000256" key="2">
    <source>
        <dbReference type="PROSITE-ProRule" id="PRU00169"/>
    </source>
</evidence>
<keyword evidence="1 2" id="KW-0597">Phosphoprotein</keyword>
<evidence type="ECO:0000256" key="1">
    <source>
        <dbReference type="ARBA" id="ARBA00022553"/>
    </source>
</evidence>
<dbReference type="InterPro" id="IPR036890">
    <property type="entry name" value="HATPase_C_sf"/>
</dbReference>
<evidence type="ECO:0000313" key="6">
    <source>
        <dbReference type="EMBL" id="CAK79404.1"/>
    </source>
</evidence>
<dbReference type="InterPro" id="IPR004358">
    <property type="entry name" value="Sig_transdc_His_kin-like_C"/>
</dbReference>
<dbReference type="SMART" id="SM00448">
    <property type="entry name" value="REC"/>
    <property type="match status" value="1"/>
</dbReference>
<dbReference type="PRINTS" id="PR00344">
    <property type="entry name" value="BCTRLSENSOR"/>
</dbReference>
<evidence type="ECO:0000259" key="4">
    <source>
        <dbReference type="PROSITE" id="PS50109"/>
    </source>
</evidence>
<dbReference type="Gene3D" id="3.40.50.2300">
    <property type="match status" value="1"/>
</dbReference>
<keyword evidence="3" id="KW-0472">Membrane</keyword>
<feature type="domain" description="Histidine kinase" evidence="4">
    <location>
        <begin position="317"/>
        <end position="532"/>
    </location>
</feature>
<feature type="transmembrane region" description="Helical" evidence="3">
    <location>
        <begin position="78"/>
        <end position="99"/>
    </location>
</feature>
<name>A0D8N7_PARTE</name>
<keyword evidence="3" id="KW-1133">Transmembrane helix</keyword>
<dbReference type="PROSITE" id="PS50109">
    <property type="entry name" value="HIS_KIN"/>
    <property type="match status" value="1"/>
</dbReference>
<dbReference type="AlphaFoldDB" id="A0D8N7"/>
<reference evidence="6 7" key="1">
    <citation type="journal article" date="2006" name="Nature">
        <title>Global trends of whole-genome duplications revealed by the ciliate Paramecium tetraurelia.</title>
        <authorList>
            <consortium name="Genoscope"/>
            <person name="Aury J.-M."/>
            <person name="Jaillon O."/>
            <person name="Duret L."/>
            <person name="Noel B."/>
            <person name="Jubin C."/>
            <person name="Porcel B.M."/>
            <person name="Segurens B."/>
            <person name="Daubin V."/>
            <person name="Anthouard V."/>
            <person name="Aiach N."/>
            <person name="Arnaiz O."/>
            <person name="Billaut A."/>
            <person name="Beisson J."/>
            <person name="Blanc I."/>
            <person name="Bouhouche K."/>
            <person name="Camara F."/>
            <person name="Duharcourt S."/>
            <person name="Guigo R."/>
            <person name="Gogendeau D."/>
            <person name="Katinka M."/>
            <person name="Keller A.-M."/>
            <person name="Kissmehl R."/>
            <person name="Klotz C."/>
            <person name="Koll F."/>
            <person name="Le Moue A."/>
            <person name="Lepere C."/>
            <person name="Malinsky S."/>
            <person name="Nowacki M."/>
            <person name="Nowak J.K."/>
            <person name="Plattner H."/>
            <person name="Poulain J."/>
            <person name="Ruiz F."/>
            <person name="Serrano V."/>
            <person name="Zagulski M."/>
            <person name="Dessen P."/>
            <person name="Betermier M."/>
            <person name="Weissenbach J."/>
            <person name="Scarpelli C."/>
            <person name="Schachter V."/>
            <person name="Sperling L."/>
            <person name="Meyer E."/>
            <person name="Cohen J."/>
            <person name="Wincker P."/>
        </authorList>
    </citation>
    <scope>NUCLEOTIDE SEQUENCE [LARGE SCALE GENOMIC DNA]</scope>
    <source>
        <strain evidence="6 7">Stock d4-2</strain>
    </source>
</reference>
<dbReference type="eggNOG" id="KOG0519">
    <property type="taxonomic scope" value="Eukaryota"/>
</dbReference>
<feature type="transmembrane region" description="Helical" evidence="3">
    <location>
        <begin position="12"/>
        <end position="30"/>
    </location>
</feature>
<dbReference type="InterPro" id="IPR036097">
    <property type="entry name" value="HisK_dim/P_sf"/>
</dbReference>
<dbReference type="SUPFAM" id="SSF52172">
    <property type="entry name" value="CheY-like"/>
    <property type="match status" value="1"/>
</dbReference>
<dbReference type="InterPro" id="IPR001789">
    <property type="entry name" value="Sig_transdc_resp-reg_receiver"/>
</dbReference>
<gene>
    <name evidence="6" type="ORF">GSPATT00014350001</name>
</gene>
<dbReference type="STRING" id="5888.A0D8N7"/>
<dbReference type="InterPro" id="IPR005467">
    <property type="entry name" value="His_kinase_dom"/>
</dbReference>
<dbReference type="SUPFAM" id="SSF47384">
    <property type="entry name" value="Homodimeric domain of signal transducing histidine kinase"/>
    <property type="match status" value="1"/>
</dbReference>
<keyword evidence="7" id="KW-1185">Reference proteome</keyword>
<evidence type="ECO:0008006" key="8">
    <source>
        <dbReference type="Google" id="ProtNLM"/>
    </source>
</evidence>
<feature type="transmembrane region" description="Helical" evidence="3">
    <location>
        <begin position="50"/>
        <end position="71"/>
    </location>
</feature>
<dbReference type="SMART" id="SM00388">
    <property type="entry name" value="HisKA"/>
    <property type="match status" value="1"/>
</dbReference>
<dbReference type="KEGG" id="ptm:GSPATT00014350001"/>
<dbReference type="InParanoid" id="A0D8N7"/>
<dbReference type="HOGENOM" id="CLU_016833_0_0_1"/>
<dbReference type="Pfam" id="PF00072">
    <property type="entry name" value="Response_reg"/>
    <property type="match status" value="1"/>
</dbReference>
<dbReference type="RefSeq" id="XP_001446801.1">
    <property type="nucleotide sequence ID" value="XM_001446764.1"/>
</dbReference>
<protein>
    <recommendedName>
        <fullName evidence="8">Histidine kinase</fullName>
    </recommendedName>
</protein>
<evidence type="ECO:0000259" key="5">
    <source>
        <dbReference type="PROSITE" id="PS50110"/>
    </source>
</evidence>
<dbReference type="OrthoDB" id="298073at2759"/>
<dbReference type="Gene3D" id="1.10.287.130">
    <property type="match status" value="1"/>
</dbReference>
<evidence type="ECO:0000256" key="3">
    <source>
        <dbReference type="SAM" id="Phobius"/>
    </source>
</evidence>
<dbReference type="GO" id="GO:0000155">
    <property type="term" value="F:phosphorelay sensor kinase activity"/>
    <property type="evidence" value="ECO:0007669"/>
    <property type="project" value="InterPro"/>
</dbReference>
<feature type="modified residue" description="4-aspartylphosphate" evidence="2">
    <location>
        <position position="649"/>
    </location>
</feature>
<evidence type="ECO:0000313" key="7">
    <source>
        <dbReference type="Proteomes" id="UP000000600"/>
    </source>
</evidence>
<dbReference type="SUPFAM" id="SSF55874">
    <property type="entry name" value="ATPase domain of HSP90 chaperone/DNA topoisomerase II/histidine kinase"/>
    <property type="match status" value="1"/>
</dbReference>
<accession>A0D8N7</accession>
<dbReference type="OMA" id="MITMLEY"/>
<keyword evidence="3" id="KW-0812">Transmembrane</keyword>
<dbReference type="Pfam" id="PF00512">
    <property type="entry name" value="HisKA"/>
    <property type="match status" value="1"/>
</dbReference>
<organism evidence="6 7">
    <name type="scientific">Paramecium tetraurelia</name>
    <dbReference type="NCBI Taxonomy" id="5888"/>
    <lineage>
        <taxon>Eukaryota</taxon>
        <taxon>Sar</taxon>
        <taxon>Alveolata</taxon>
        <taxon>Ciliophora</taxon>
        <taxon>Intramacronucleata</taxon>
        <taxon>Oligohymenophorea</taxon>
        <taxon>Peniculida</taxon>
        <taxon>Parameciidae</taxon>
        <taxon>Paramecium</taxon>
    </lineage>
</organism>
<dbReference type="PANTHER" id="PTHR43719">
    <property type="entry name" value="TWO-COMPONENT HISTIDINE KINASE"/>
    <property type="match status" value="1"/>
</dbReference>
<dbReference type="InterPro" id="IPR003594">
    <property type="entry name" value="HATPase_dom"/>
</dbReference>
<dbReference type="Pfam" id="PF02518">
    <property type="entry name" value="HATPase_c"/>
    <property type="match status" value="1"/>
</dbReference>
<dbReference type="Gene3D" id="3.30.565.10">
    <property type="entry name" value="Histidine kinase-like ATPase, C-terminal domain"/>
    <property type="match status" value="1"/>
</dbReference>
<dbReference type="CDD" id="cd17546">
    <property type="entry name" value="REC_hyHK_CKI1_RcsC-like"/>
    <property type="match status" value="1"/>
</dbReference>
<dbReference type="InterPro" id="IPR011006">
    <property type="entry name" value="CheY-like_superfamily"/>
</dbReference>
<dbReference type="InterPro" id="IPR003661">
    <property type="entry name" value="HisK_dim/P_dom"/>
</dbReference>
<dbReference type="Proteomes" id="UP000000600">
    <property type="component" value="Unassembled WGS sequence"/>
</dbReference>
<dbReference type="PANTHER" id="PTHR43719:SF28">
    <property type="entry name" value="PEROXIDE STRESS-ACTIVATED HISTIDINE KINASE MAK1-RELATED"/>
    <property type="match status" value="1"/>
</dbReference>
<proteinExistence type="predicted"/>
<dbReference type="InterPro" id="IPR050956">
    <property type="entry name" value="2C_system_His_kinase"/>
</dbReference>
<dbReference type="PROSITE" id="PS50110">
    <property type="entry name" value="RESPONSE_REGULATORY"/>
    <property type="match status" value="1"/>
</dbReference>
<dbReference type="SMART" id="SM00387">
    <property type="entry name" value="HATPase_c"/>
    <property type="match status" value="1"/>
</dbReference>